<comment type="caution">
    <text evidence="1">The sequence shown here is derived from an EMBL/GenBank/DDBJ whole genome shotgun (WGS) entry which is preliminary data.</text>
</comment>
<evidence type="ECO:0008006" key="3">
    <source>
        <dbReference type="Google" id="ProtNLM"/>
    </source>
</evidence>
<dbReference type="AlphaFoldDB" id="A0A175RSA6"/>
<sequence length="134" mass="15225">MMAERHLSGDHTTIYRWILHNAPELDRRVQWRKPLQTKTSFVGETSVKDRGEWVICIGRSATVARQFLSKALNRSPHHRPVCGFKSHATAPNLIRGFAMIRLFCKGQFRSMVNSLAGRSEARYIGGPFQVFIAG</sequence>
<evidence type="ECO:0000313" key="1">
    <source>
        <dbReference type="EMBL" id="KTR06321.1"/>
    </source>
</evidence>
<reference evidence="1 2" key="1">
    <citation type="journal article" date="2016" name="Front. Microbiol.">
        <title>Genomic Resource of Rice Seed Associated Bacteria.</title>
        <authorList>
            <person name="Midha S."/>
            <person name="Bansal K."/>
            <person name="Sharma S."/>
            <person name="Kumar N."/>
            <person name="Patil P.P."/>
            <person name="Chaudhry V."/>
            <person name="Patil P.B."/>
        </authorList>
    </citation>
    <scope>NUCLEOTIDE SEQUENCE [LARGE SCALE GENOMIC DNA]</scope>
    <source>
        <strain evidence="1 2">NS365</strain>
    </source>
</reference>
<organism evidence="1 2">
    <name type="scientific">Aureimonas ureilytica</name>
    <dbReference type="NCBI Taxonomy" id="401562"/>
    <lineage>
        <taxon>Bacteria</taxon>
        <taxon>Pseudomonadati</taxon>
        <taxon>Pseudomonadota</taxon>
        <taxon>Alphaproteobacteria</taxon>
        <taxon>Hyphomicrobiales</taxon>
        <taxon>Aurantimonadaceae</taxon>
        <taxon>Aureimonas</taxon>
    </lineage>
</organism>
<dbReference type="RefSeq" id="WP_058599728.1">
    <property type="nucleotide sequence ID" value="NZ_LDQA01000019.1"/>
</dbReference>
<gene>
    <name evidence="1" type="ORF">NS365_07870</name>
</gene>
<dbReference type="Proteomes" id="UP000078529">
    <property type="component" value="Unassembled WGS sequence"/>
</dbReference>
<proteinExistence type="predicted"/>
<evidence type="ECO:0000313" key="2">
    <source>
        <dbReference type="Proteomes" id="UP000078529"/>
    </source>
</evidence>
<dbReference type="PATRIC" id="fig|401562.4.peg.1310"/>
<accession>A0A175RSA6</accession>
<name>A0A175RSA6_9HYPH</name>
<dbReference type="EMBL" id="LDQA01000019">
    <property type="protein sequence ID" value="KTR06321.1"/>
    <property type="molecule type" value="Genomic_DNA"/>
</dbReference>
<keyword evidence="2" id="KW-1185">Reference proteome</keyword>
<protein>
    <recommendedName>
        <fullName evidence="3">Transposase</fullName>
    </recommendedName>
</protein>